<name>F0R565_PHOSB</name>
<accession>F0R565</accession>
<sequence>MSRTPSHIEREKRVVTQMIRLYCRHKEGNATLCPACQALLEYAHARLSHCRYGEQKPTCKQCPIHCYSPRMRGQMRTVMRYAGPRMLFHHPWSALLHLWHERRR</sequence>
<dbReference type="RefSeq" id="WP_013619178.1">
    <property type="nucleotide sequence ID" value="NC_015164.1"/>
</dbReference>
<dbReference type="HOGENOM" id="CLU_138593_0_0_10"/>
<dbReference type="OrthoDB" id="164329at2"/>
<dbReference type="Proteomes" id="UP000007486">
    <property type="component" value="Chromosome"/>
</dbReference>
<dbReference type="eggNOG" id="ENOG5032ZJK">
    <property type="taxonomic scope" value="Bacteria"/>
</dbReference>
<dbReference type="AlphaFoldDB" id="F0R565"/>
<evidence type="ECO:0000313" key="2">
    <source>
        <dbReference type="Proteomes" id="UP000007486"/>
    </source>
</evidence>
<keyword evidence="2" id="KW-1185">Reference proteome</keyword>
<dbReference type="InterPro" id="IPR020483">
    <property type="entry name" value="Uncharacterised_YgbA"/>
</dbReference>
<dbReference type="NCBIfam" id="NF007714">
    <property type="entry name" value="PRK10410.1-2"/>
    <property type="match status" value="1"/>
</dbReference>
<protein>
    <recommendedName>
        <fullName evidence="3">Nitrous oxide-stimulated promoter family protein</fullName>
    </recommendedName>
</protein>
<reference evidence="1 2" key="1">
    <citation type="journal article" date="2011" name="Stand. Genomic Sci.">
        <title>Complete genome sequence of Bacteroides salanitronis type strain (BL78).</title>
        <authorList>
            <person name="Gronow S."/>
            <person name="Held B."/>
            <person name="Lucas S."/>
            <person name="Lapidus A."/>
            <person name="Del Rio T.G."/>
            <person name="Nolan M."/>
            <person name="Tice H."/>
            <person name="Deshpande S."/>
            <person name="Cheng J.F."/>
            <person name="Pitluck S."/>
            <person name="Liolios K."/>
            <person name="Pagani I."/>
            <person name="Ivanova N."/>
            <person name="Mavromatis K."/>
            <person name="Pati A."/>
            <person name="Tapia R."/>
            <person name="Han C."/>
            <person name="Goodwin L."/>
            <person name="Chen A."/>
            <person name="Palaniappan K."/>
            <person name="Land M."/>
            <person name="Hauser L."/>
            <person name="Chang Y.J."/>
            <person name="Jeffries C.D."/>
            <person name="Brambilla E.M."/>
            <person name="Rohde M."/>
            <person name="Goker M."/>
            <person name="Detter J.C."/>
            <person name="Woyke T."/>
            <person name="Bristow J."/>
            <person name="Markowitz V."/>
            <person name="Hugenholtz P."/>
            <person name="Kyrpides N.C."/>
            <person name="Klenk H.P."/>
            <person name="Eisen J.A."/>
        </authorList>
    </citation>
    <scope>NUCLEOTIDE SEQUENCE [LARGE SCALE GENOMIC DNA]</scope>
    <source>
        <strain evidence="1 2">DSM 18170</strain>
    </source>
</reference>
<dbReference type="KEGG" id="bsa:Bacsa_3293"/>
<evidence type="ECO:0000313" key="1">
    <source>
        <dbReference type="EMBL" id="ADY37819.1"/>
    </source>
</evidence>
<dbReference type="EMBL" id="CP002530">
    <property type="protein sequence ID" value="ADY37819.1"/>
    <property type="molecule type" value="Genomic_DNA"/>
</dbReference>
<dbReference type="Pfam" id="PF11756">
    <property type="entry name" value="YgbA_NO"/>
    <property type="match status" value="1"/>
</dbReference>
<gene>
    <name evidence="1" type="ordered locus">Bacsa_3293</name>
</gene>
<proteinExistence type="predicted"/>
<evidence type="ECO:0008006" key="3">
    <source>
        <dbReference type="Google" id="ProtNLM"/>
    </source>
</evidence>
<organism evidence="1 2">
    <name type="scientific">Phocaeicola salanitronis (strain DSM 18170 / JCM 13657 / CCUG 60908 / BL78)</name>
    <name type="common">Bacteroides salanitronis</name>
    <dbReference type="NCBI Taxonomy" id="667015"/>
    <lineage>
        <taxon>Bacteria</taxon>
        <taxon>Pseudomonadati</taxon>
        <taxon>Bacteroidota</taxon>
        <taxon>Bacteroidia</taxon>
        <taxon>Bacteroidales</taxon>
        <taxon>Bacteroidaceae</taxon>
        <taxon>Phocaeicola</taxon>
    </lineage>
</organism>